<protein>
    <submittedName>
        <fullName evidence="5">Uncharacterized domain 1-containing protein</fullName>
    </submittedName>
</protein>
<dbReference type="InterPro" id="IPR006683">
    <property type="entry name" value="Thioestr_dom"/>
</dbReference>
<dbReference type="EMBL" id="FNCW01000013">
    <property type="protein sequence ID" value="SDG97759.1"/>
    <property type="molecule type" value="Genomic_DNA"/>
</dbReference>
<dbReference type="Proteomes" id="UP000199296">
    <property type="component" value="Unassembled WGS sequence"/>
</dbReference>
<organism evidence="5 6">
    <name type="scientific">Psychroflexus sediminis</name>
    <dbReference type="NCBI Taxonomy" id="470826"/>
    <lineage>
        <taxon>Bacteria</taxon>
        <taxon>Pseudomonadati</taxon>
        <taxon>Bacteroidota</taxon>
        <taxon>Flavobacteriia</taxon>
        <taxon>Flavobacteriales</taxon>
        <taxon>Flavobacteriaceae</taxon>
        <taxon>Psychroflexus</taxon>
    </lineage>
</organism>
<evidence type="ECO:0000256" key="1">
    <source>
        <dbReference type="ARBA" id="ARBA00010458"/>
    </source>
</evidence>
<dbReference type="GO" id="GO:0006637">
    <property type="term" value="P:acyl-CoA metabolic process"/>
    <property type="evidence" value="ECO:0007669"/>
    <property type="project" value="TreeGrafter"/>
</dbReference>
<dbReference type="InterPro" id="IPR029069">
    <property type="entry name" value="HotDog_dom_sf"/>
</dbReference>
<accession>A0A1G7YNE3</accession>
<gene>
    <name evidence="5" type="ORF">SAMN04488027_11342</name>
</gene>
<keyword evidence="6" id="KW-1185">Reference proteome</keyword>
<evidence type="ECO:0000256" key="2">
    <source>
        <dbReference type="ARBA" id="ARBA00022801"/>
    </source>
</evidence>
<comment type="similarity">
    <text evidence="1">Belongs to the acyl coenzyme A hydrolase family.</text>
</comment>
<dbReference type="PANTHER" id="PTHR11049">
    <property type="entry name" value="ACYL COENZYME A THIOESTER HYDROLASE"/>
    <property type="match status" value="1"/>
</dbReference>
<evidence type="ECO:0000256" key="3">
    <source>
        <dbReference type="PROSITE-ProRule" id="PRU01106"/>
    </source>
</evidence>
<dbReference type="SUPFAM" id="SSF54637">
    <property type="entry name" value="Thioesterase/thiol ester dehydrase-isomerase"/>
    <property type="match status" value="1"/>
</dbReference>
<dbReference type="GO" id="GO:0005829">
    <property type="term" value="C:cytosol"/>
    <property type="evidence" value="ECO:0007669"/>
    <property type="project" value="TreeGrafter"/>
</dbReference>
<sequence>MDYKQIKPKTMTKKFKHSSESAVILSQLMLPSHSNFGGKIHGGFILSLLDQVAFACASKHSEHYCVTASVDRVDFLNPVEVGELLTLKSTVNYVGRTSMVVGVRVEAEHIQDGSIKHCNSSYFTMVAKDQNGKSIEVPGLELHSEDDYRRFIKNIKRMENRTKHDEIFSNFTFDKQEFQEILKAYNVQMK</sequence>
<reference evidence="5 6" key="1">
    <citation type="submission" date="2016-10" db="EMBL/GenBank/DDBJ databases">
        <authorList>
            <person name="de Groot N.N."/>
        </authorList>
    </citation>
    <scope>NUCLEOTIDE SEQUENCE [LARGE SCALE GENOMIC DNA]</scope>
    <source>
        <strain evidence="5 6">DSM 19803</strain>
    </source>
</reference>
<dbReference type="GO" id="GO:0052816">
    <property type="term" value="F:long-chain fatty acyl-CoA hydrolase activity"/>
    <property type="evidence" value="ECO:0007669"/>
    <property type="project" value="TreeGrafter"/>
</dbReference>
<dbReference type="STRING" id="470826.SAMN04488027_11342"/>
<evidence type="ECO:0000259" key="4">
    <source>
        <dbReference type="PROSITE" id="PS51770"/>
    </source>
</evidence>
<dbReference type="CDD" id="cd03442">
    <property type="entry name" value="BFIT_BACH"/>
    <property type="match status" value="1"/>
</dbReference>
<dbReference type="Pfam" id="PF03061">
    <property type="entry name" value="4HBT"/>
    <property type="match status" value="1"/>
</dbReference>
<feature type="domain" description="HotDog ACOT-type" evidence="4">
    <location>
        <begin position="19"/>
        <end position="131"/>
    </location>
</feature>
<dbReference type="PROSITE" id="PS51770">
    <property type="entry name" value="HOTDOG_ACOT"/>
    <property type="match status" value="1"/>
</dbReference>
<dbReference type="Gene3D" id="3.10.129.10">
    <property type="entry name" value="Hotdog Thioesterase"/>
    <property type="match status" value="1"/>
</dbReference>
<dbReference type="PANTHER" id="PTHR11049:SF16">
    <property type="entry name" value="PROTEIN VDLD"/>
    <property type="match status" value="1"/>
</dbReference>
<keyword evidence="2 3" id="KW-0378">Hydrolase</keyword>
<name>A0A1G7YNE3_9FLAO</name>
<proteinExistence type="inferred from homology"/>
<dbReference type="AlphaFoldDB" id="A0A1G7YNE3"/>
<evidence type="ECO:0000313" key="6">
    <source>
        <dbReference type="Proteomes" id="UP000199296"/>
    </source>
</evidence>
<dbReference type="InterPro" id="IPR040170">
    <property type="entry name" value="Cytosol_ACT"/>
</dbReference>
<dbReference type="InterPro" id="IPR033120">
    <property type="entry name" value="HOTDOG_ACOT"/>
</dbReference>
<evidence type="ECO:0000313" key="5">
    <source>
        <dbReference type="EMBL" id="SDG97759.1"/>
    </source>
</evidence>